<dbReference type="GeneID" id="66061088"/>
<dbReference type="SUPFAM" id="SSF48452">
    <property type="entry name" value="TPR-like"/>
    <property type="match status" value="1"/>
</dbReference>
<reference evidence="3" key="1">
    <citation type="journal article" date="2016" name="Genome Announc.">
        <title>Genome Sequence of Ustilaginoidea virens IPU010, a Rice Pathogenic Fungus Causing False Smut.</title>
        <authorList>
            <person name="Kumagai T."/>
            <person name="Ishii T."/>
            <person name="Terai G."/>
            <person name="Umemura M."/>
            <person name="Machida M."/>
            <person name="Asai K."/>
        </authorList>
    </citation>
    <scope>NUCLEOTIDE SEQUENCE [LARGE SCALE GENOMIC DNA]</scope>
    <source>
        <strain evidence="3">IPU010</strain>
    </source>
</reference>
<organism evidence="3 6">
    <name type="scientific">Ustilaginoidea virens</name>
    <name type="common">Rice false smut fungus</name>
    <name type="synonym">Villosiclava virens</name>
    <dbReference type="NCBI Taxonomy" id="1159556"/>
    <lineage>
        <taxon>Eukaryota</taxon>
        <taxon>Fungi</taxon>
        <taxon>Dikarya</taxon>
        <taxon>Ascomycota</taxon>
        <taxon>Pezizomycotina</taxon>
        <taxon>Sordariomycetes</taxon>
        <taxon>Hypocreomycetidae</taxon>
        <taxon>Hypocreales</taxon>
        <taxon>Clavicipitaceae</taxon>
        <taxon>Ustilaginoidea</taxon>
    </lineage>
</organism>
<proteinExistence type="predicted"/>
<evidence type="ECO:0000313" key="3">
    <source>
        <dbReference type="EMBL" id="GAO17105.1"/>
    </source>
</evidence>
<keyword evidence="2" id="KW-0472">Membrane</keyword>
<dbReference type="InterPro" id="IPR011990">
    <property type="entry name" value="TPR-like_helical_dom_sf"/>
</dbReference>
<dbReference type="Gene3D" id="1.25.40.10">
    <property type="entry name" value="Tetratricopeptide repeat domain"/>
    <property type="match status" value="1"/>
</dbReference>
<keyword evidence="2" id="KW-0812">Transmembrane</keyword>
<evidence type="ECO:0008006" key="7">
    <source>
        <dbReference type="Google" id="ProtNLM"/>
    </source>
</evidence>
<evidence type="ECO:0000313" key="6">
    <source>
        <dbReference type="Proteomes" id="UP000054053"/>
    </source>
</evidence>
<dbReference type="GO" id="GO:0031942">
    <property type="term" value="C:i-AAA complex"/>
    <property type="evidence" value="ECO:0007669"/>
    <property type="project" value="TreeGrafter"/>
</dbReference>
<protein>
    <recommendedName>
        <fullName evidence="7">TPR domain-containing protein</fullName>
    </recommendedName>
</protein>
<reference evidence="6" key="2">
    <citation type="journal article" date="2016" name="Genome Announc.">
        <title>Genome sequence of Ustilaginoidea virens IPU010, a rice pathogenic fungus causing false smut.</title>
        <authorList>
            <person name="Kumagai T."/>
            <person name="Ishii T."/>
            <person name="Terai G."/>
            <person name="Umemura M."/>
            <person name="Machida M."/>
            <person name="Asai K."/>
        </authorList>
    </citation>
    <scope>NUCLEOTIDE SEQUENCE [LARGE SCALE GENOMIC DNA]</scope>
    <source>
        <strain evidence="6">IPU010</strain>
    </source>
</reference>
<dbReference type="EMBL" id="BBTG02000011">
    <property type="protein sequence ID" value="GAO17105.1"/>
    <property type="molecule type" value="Genomic_DNA"/>
</dbReference>
<dbReference type="GO" id="GO:0006515">
    <property type="term" value="P:protein quality control for misfolded or incompletely synthesized proteins"/>
    <property type="evidence" value="ECO:0007669"/>
    <property type="project" value="TreeGrafter"/>
</dbReference>
<gene>
    <name evidence="4" type="ORF">UV8b_00310</name>
    <name evidence="3" type="ORF">UVI_02026380</name>
</gene>
<name>A0A1B5L120_USTVR</name>
<keyword evidence="5" id="KW-1185">Reference proteome</keyword>
<dbReference type="PANTHER" id="PTHR28142">
    <property type="entry name" value="MITOCHONDRIAL INNER MEMBRANE I-AAA PROTEASE SUPERCOMPLEX SUBUNIT MGR3-RELATED"/>
    <property type="match status" value="1"/>
</dbReference>
<sequence length="513" mass="55432">MSVSAIAAFRPVPTRCTRLAATGLLTVRLRAPAASLTLRAVISLPACQRRFESQPRPPGQPPASPATFRQFVRRSLRVSLRNLFFALSPRGIRSAYTDSPAQTSLSVIVLALLTVVFAIVLRSFFLAFYNPQFSRYPEPVANSLRLAIYYTNYKPDPQLALKYYRRAMEQVREAGLDPFSDEVLGIRLQVSAWLLKVESYKASIDVLESVLHDCRTWVDTMERSASVPDGTATAAGARASSTSGGAATERAAAAPPAAHAQGPDGQAQDAGPDVETLWRKRQRLLAKAVGIAVKLGQVYADEHVMEPEKSSDRLVWAVETSLKELQRRRARGPRPGEHDWLSPAELGAVLEALGRDYERRSQFQLAVPLFFQALQLCDSPCHGAVIMNNLAACFAQQQPVLAAAAAAAAAAPAPADLPRTREDCLEAAASWASNAYAHGTHVPAAQRTAECDEACAVALCNWGDVAALQGNKELARQKYQQCIDMGRKLDFAAAVSKAQEGLANLTTAPGAEA</sequence>
<evidence type="ECO:0000256" key="1">
    <source>
        <dbReference type="SAM" id="MobiDB-lite"/>
    </source>
</evidence>
<dbReference type="OrthoDB" id="10050400at2759"/>
<dbReference type="InterPro" id="IPR040201">
    <property type="entry name" value="Mrg3-like"/>
</dbReference>
<dbReference type="Proteomes" id="UP000054053">
    <property type="component" value="Unassembled WGS sequence"/>
</dbReference>
<dbReference type="RefSeq" id="XP_042993742.1">
    <property type="nucleotide sequence ID" value="XM_043137808.1"/>
</dbReference>
<dbReference type="InterPro" id="IPR019734">
    <property type="entry name" value="TPR_rpt"/>
</dbReference>
<dbReference type="EMBL" id="CP072753">
    <property type="protein sequence ID" value="QUC16069.1"/>
    <property type="molecule type" value="Genomic_DNA"/>
</dbReference>
<dbReference type="SMART" id="SM00028">
    <property type="entry name" value="TPR"/>
    <property type="match status" value="2"/>
</dbReference>
<dbReference type="AlphaFoldDB" id="A0A1B5L120"/>
<dbReference type="Proteomes" id="UP000027002">
    <property type="component" value="Chromosome 1"/>
</dbReference>
<keyword evidence="2" id="KW-1133">Transmembrane helix</keyword>
<dbReference type="CDD" id="cd24145">
    <property type="entry name" value="Mgr3-like"/>
    <property type="match status" value="1"/>
</dbReference>
<dbReference type="GO" id="GO:0051787">
    <property type="term" value="F:misfolded protein binding"/>
    <property type="evidence" value="ECO:0007669"/>
    <property type="project" value="TreeGrafter"/>
</dbReference>
<feature type="compositionally biased region" description="Low complexity" evidence="1">
    <location>
        <begin position="229"/>
        <end position="272"/>
    </location>
</feature>
<feature type="transmembrane region" description="Helical" evidence="2">
    <location>
        <begin position="107"/>
        <end position="129"/>
    </location>
</feature>
<accession>A0A1B5L120</accession>
<evidence type="ECO:0000256" key="2">
    <source>
        <dbReference type="SAM" id="Phobius"/>
    </source>
</evidence>
<evidence type="ECO:0000313" key="4">
    <source>
        <dbReference type="EMBL" id="QUC16069.1"/>
    </source>
</evidence>
<feature type="region of interest" description="Disordered" evidence="1">
    <location>
        <begin position="227"/>
        <end position="272"/>
    </location>
</feature>
<reference evidence="4" key="3">
    <citation type="submission" date="2020-03" db="EMBL/GenBank/DDBJ databases">
        <title>A mixture of massive structural variations and highly conserved coding sequences in Ustilaginoidea virens genome.</title>
        <authorList>
            <person name="Zhang K."/>
            <person name="Zhao Z."/>
            <person name="Zhang Z."/>
            <person name="Li Y."/>
            <person name="Hsiang T."/>
            <person name="Sun W."/>
        </authorList>
    </citation>
    <scope>NUCLEOTIDE SEQUENCE</scope>
    <source>
        <strain evidence="4">UV-8b</strain>
    </source>
</reference>
<dbReference type="PANTHER" id="PTHR28142:SF1">
    <property type="entry name" value="MITOCHONDRIAL INNER MEMBRANE I-AAA PROTEASE SUPERCOMPLEX SUBUNIT MGR3-RELATED"/>
    <property type="match status" value="1"/>
</dbReference>
<evidence type="ECO:0000313" key="5">
    <source>
        <dbReference type="Proteomes" id="UP000027002"/>
    </source>
</evidence>
<dbReference type="KEGG" id="uvi:66061088"/>